<dbReference type="Gene3D" id="1.10.555.10">
    <property type="entry name" value="Rho GTPase activation protein"/>
    <property type="match status" value="1"/>
</dbReference>
<dbReference type="SUPFAM" id="SSF48350">
    <property type="entry name" value="GTPase activation domain, GAP"/>
    <property type="match status" value="1"/>
</dbReference>
<feature type="compositionally biased region" description="Polar residues" evidence="1">
    <location>
        <begin position="1394"/>
        <end position="1437"/>
    </location>
</feature>
<dbReference type="GO" id="GO:0007165">
    <property type="term" value="P:signal transduction"/>
    <property type="evidence" value="ECO:0007669"/>
    <property type="project" value="InterPro"/>
</dbReference>
<feature type="compositionally biased region" description="Basic residues" evidence="1">
    <location>
        <begin position="410"/>
        <end position="419"/>
    </location>
</feature>
<feature type="region of interest" description="Disordered" evidence="1">
    <location>
        <begin position="405"/>
        <end position="426"/>
    </location>
</feature>
<dbReference type="SMART" id="SM00324">
    <property type="entry name" value="RhoGAP"/>
    <property type="match status" value="1"/>
</dbReference>
<feature type="compositionally biased region" description="Basic and acidic residues" evidence="1">
    <location>
        <begin position="1769"/>
        <end position="1792"/>
    </location>
</feature>
<feature type="compositionally biased region" description="Basic and acidic residues" evidence="1">
    <location>
        <begin position="726"/>
        <end position="748"/>
    </location>
</feature>
<protein>
    <recommendedName>
        <fullName evidence="2">Rho-GAP domain-containing protein</fullName>
    </recommendedName>
</protein>
<reference evidence="4" key="1">
    <citation type="submission" date="2016-03" db="EMBL/GenBank/DDBJ databases">
        <authorList>
            <person name="Guldener U."/>
        </authorList>
    </citation>
    <scope>NUCLEOTIDE SEQUENCE [LARGE SCALE GENOMIC DNA]</scope>
    <source>
        <strain evidence="4">04CH-RAC-A.6.1</strain>
    </source>
</reference>
<feature type="compositionally biased region" description="Polar residues" evidence="1">
    <location>
        <begin position="675"/>
        <end position="686"/>
    </location>
</feature>
<feature type="compositionally biased region" description="Basic and acidic residues" evidence="1">
    <location>
        <begin position="518"/>
        <end position="536"/>
    </location>
</feature>
<feature type="region of interest" description="Disordered" evidence="1">
    <location>
        <begin position="1650"/>
        <end position="1678"/>
    </location>
</feature>
<feature type="region of interest" description="Disordered" evidence="1">
    <location>
        <begin position="1063"/>
        <end position="1083"/>
    </location>
</feature>
<feature type="region of interest" description="Disordered" evidence="1">
    <location>
        <begin position="1747"/>
        <end position="1819"/>
    </location>
</feature>
<proteinExistence type="predicted"/>
<dbReference type="EMBL" id="FJUX01000023">
    <property type="protein sequence ID" value="CZS95690.1"/>
    <property type="molecule type" value="Genomic_DNA"/>
</dbReference>
<dbReference type="Pfam" id="PF00620">
    <property type="entry name" value="RhoGAP"/>
    <property type="match status" value="1"/>
</dbReference>
<dbReference type="CDD" id="cd00159">
    <property type="entry name" value="RhoGAP"/>
    <property type="match status" value="1"/>
</dbReference>
<sequence length="1849" mass="204693">MAQQPTIFDDMNIAVGLLSEPKDPRHRASFTGVSFIGHDGSEPPPQQIDPQPGGNQEGRLRRAVHTSNTWTSSSGDVLSDHDDIDDRTFFVQEYNRLARKHGVRQVDTDELGTFNDDLINISAKSGNWFSRNILRKASSSQSVKLKSERHLKHRRSISDLSIRLKGKRDRLKDKDLQDLVRLCGSSLLYLPTEYAAGSLAVPTCFRATAQHLVQHAPSTRGVFRMPGSQAAVAALYNHYGNMDEEGQVISGTVRCPTLPDHIRCDVHDVASAFKKFISGLPGGILGSLHLFNVLVSIQTQLRGDPEVTRTKQSKVRARLISLAIATLRSQYRRELICAVFGLLSMIGRAAEIAPREDERGRPLPTSDLMGYGPLGVVFGPLLLGDLLDDYTMRIANPQGGLVLLPISPPKSRRDRHKKSKTGDEGTAFNTHIDKIKVANSITEMLITHWRDVVRHMRNLSALKTVASTKSVAVRVPRQPILRPSASESFALRKPPDWDQFRSPLRRLDRSISPTPAQRTHDHTHIEAEDSASRHGDMLVVKKQRSKSKPLSRQRLSGGRSLSILSPTAEERFTEELEESSAAISPPCEDPLCTSASLSRAANPLKAGFHSPSSSSEDVTFPHGMMPLPDHREEPTSPESLDIENHNPRPALAETEISKTLNPFEHDSKQPLHFMSTPTFSKASPSKSLRKRVRHSKESSSSTGKSKNIRTHGSPSKLQKKSPASVERGKSKDLRRLEHSGDHPMMERLEPRDFNAELGQFAAEWSALDLRRKVLLTAKSKKDMQNFKAILDREQALLEARYSSILADRAAFEKKIPHVVEPRSQAMKAENTEEENMPSSFRPGRGCGDGVALKSGPESLQHALEAIDRQRKILVISRLDLESDWETFANKWEQTSGQTEGGINIMDAAHAALRNRDTNLEAVEDDIVVKVDIKQPQNLPSQGQQTNQYRAQGASHIAEQKIRVDENQRKPALQSHTFDSELHEEELPLNRSVPKPLFDIMTDSSKTVRPELTIFISDVAVWKSKWKSYNQGEQTISSSEKKVHDDEKAALDTRWNEMKARIDAQSDAGEPKGPSKSSSLPFEHLSEKPKQILSVLLPLKPGIKLSRASSRGSEENNARSPRRVGGSDPGLQPRARSYSPRRVSKSLYEDPKREKKVFDLSKISRDPLLRISREEDDASLAILAQALDEPIQQQDSDVGNGALNNILRPNASRNDTSHDNSNQLAQPVSQKENSSRINHLYQDQQINKIGNKTGAFCANSRSPKHLKSMESGKVTERVAERPPEVQIIQGQKAMSSDSKISASISRRLKPTEPPSEVTISVLPMQVPAQKVAQATRGSIAPSVPTNETGTVYNTGCKAAGSPNKISALVAHFNQAKQQSTSVSPPRMFPDRSPAKTPTRTLPDSHSNLGSKVVSPYTTNPSSPTKSQKLEKTPQSARTTGGEVRSLLDPKSSPVRRQSPKRVLRDSLYDSSPLRPVSQDSNSKSSRFLSSPTKNSNIQAVSLRSFQKTADGSPSRITSRPTDAAHDTREVDKEEVRKSSMSKEKGELIAIPPLRFSLDSFTQAETHIKESSTSSSETMLSIHEPAKGLTTGATKVYLEPIRVHCSPPGGPRVLQAPEDSPVFDGPPGAANIGRVLPRPDPMPVAHHLYLSRPPAASPANSSDPAETESGPAIENASHLPGRNNSILYKQVLNLQRQLFEKTEEVQHLKQFLNARDSLDVGTLSEKLRQTKRDLEIWKKRAEAAEKQLEITAKLPSRKNSLKHTNSTSSRGADHQHRSSTDSRQEEGTMAERIRKALHGQLGMDGADSPRRFSSEESTETVVRDYRDVVSRVEYSIWQEHTTNGNGRGESE</sequence>
<evidence type="ECO:0000256" key="1">
    <source>
        <dbReference type="SAM" id="MobiDB-lite"/>
    </source>
</evidence>
<evidence type="ECO:0000259" key="2">
    <source>
        <dbReference type="PROSITE" id="PS50238"/>
    </source>
</evidence>
<keyword evidence="4" id="KW-1185">Reference proteome</keyword>
<dbReference type="Proteomes" id="UP000178912">
    <property type="component" value="Unassembled WGS sequence"/>
</dbReference>
<feature type="region of interest" description="Disordered" evidence="1">
    <location>
        <begin position="663"/>
        <end position="748"/>
    </location>
</feature>
<feature type="region of interest" description="Disordered" evidence="1">
    <location>
        <begin position="501"/>
        <end position="587"/>
    </location>
</feature>
<dbReference type="InterPro" id="IPR008936">
    <property type="entry name" value="Rho_GTPase_activation_prot"/>
</dbReference>
<feature type="compositionally biased region" description="Basic and acidic residues" evidence="1">
    <location>
        <begin position="1521"/>
        <end position="1542"/>
    </location>
</feature>
<organism evidence="3 4">
    <name type="scientific">Rhynchosporium agropyri</name>
    <dbReference type="NCBI Taxonomy" id="914238"/>
    <lineage>
        <taxon>Eukaryota</taxon>
        <taxon>Fungi</taxon>
        <taxon>Dikarya</taxon>
        <taxon>Ascomycota</taxon>
        <taxon>Pezizomycotina</taxon>
        <taxon>Leotiomycetes</taxon>
        <taxon>Helotiales</taxon>
        <taxon>Ploettnerulaceae</taxon>
        <taxon>Rhynchosporium</taxon>
    </lineage>
</organism>
<feature type="compositionally biased region" description="Low complexity" evidence="1">
    <location>
        <begin position="1650"/>
        <end position="1662"/>
    </location>
</feature>
<dbReference type="PROSITE" id="PS50238">
    <property type="entry name" value="RHOGAP"/>
    <property type="match status" value="1"/>
</dbReference>
<evidence type="ECO:0000313" key="4">
    <source>
        <dbReference type="Proteomes" id="UP000178912"/>
    </source>
</evidence>
<feature type="compositionally biased region" description="Low complexity" evidence="1">
    <location>
        <begin position="552"/>
        <end position="565"/>
    </location>
</feature>
<name>A0A1E1KCJ5_9HELO</name>
<feature type="compositionally biased region" description="Basic residues" evidence="1">
    <location>
        <begin position="541"/>
        <end position="551"/>
    </location>
</feature>
<dbReference type="OrthoDB" id="9994905at2759"/>
<evidence type="ECO:0000313" key="3">
    <source>
        <dbReference type="EMBL" id="CZS95690.1"/>
    </source>
</evidence>
<dbReference type="InterPro" id="IPR000198">
    <property type="entry name" value="RhoGAP_dom"/>
</dbReference>
<feature type="region of interest" description="Disordered" evidence="1">
    <location>
        <begin position="1192"/>
        <end position="1235"/>
    </location>
</feature>
<feature type="compositionally biased region" description="Polar residues" evidence="1">
    <location>
        <begin position="1210"/>
        <end position="1235"/>
    </location>
</feature>
<feature type="region of interest" description="Disordered" evidence="1">
    <location>
        <begin position="1105"/>
        <end position="1150"/>
    </location>
</feature>
<gene>
    <name evidence="3" type="ORF">RAG0_05272</name>
</gene>
<feature type="compositionally biased region" description="Polar residues" evidence="1">
    <location>
        <begin position="1476"/>
        <end position="1519"/>
    </location>
</feature>
<feature type="region of interest" description="Disordered" evidence="1">
    <location>
        <begin position="606"/>
        <end position="648"/>
    </location>
</feature>
<feature type="domain" description="Rho-GAP" evidence="2">
    <location>
        <begin position="188"/>
        <end position="453"/>
    </location>
</feature>
<accession>A0A1E1KCJ5</accession>
<feature type="region of interest" description="Disordered" evidence="1">
    <location>
        <begin position="35"/>
        <end position="59"/>
    </location>
</feature>
<feature type="region of interest" description="Disordered" evidence="1">
    <location>
        <begin position="1375"/>
        <end position="1542"/>
    </location>
</feature>